<proteinExistence type="inferred from homology"/>
<keyword evidence="9" id="KW-0735">Signal-anchor</keyword>
<evidence type="ECO:0000256" key="17">
    <source>
        <dbReference type="RuleBase" id="RU363063"/>
    </source>
</evidence>
<evidence type="ECO:0000256" key="10">
    <source>
        <dbReference type="ARBA" id="ARBA00022989"/>
    </source>
</evidence>
<keyword evidence="13" id="KW-0325">Glycoprotein</keyword>
<keyword evidence="12" id="KW-0472">Membrane</keyword>
<evidence type="ECO:0000256" key="3">
    <source>
        <dbReference type="ARBA" id="ARBA00004840"/>
    </source>
</evidence>
<dbReference type="OrthoDB" id="1158011at2759"/>
<evidence type="ECO:0000256" key="13">
    <source>
        <dbReference type="ARBA" id="ARBA00023180"/>
    </source>
</evidence>
<keyword evidence="6 17" id="KW-0328">Glycosyltransferase</keyword>
<keyword evidence="11 17" id="KW-0333">Golgi apparatus</keyword>
<dbReference type="InterPro" id="IPR002659">
    <property type="entry name" value="Glyco_trans_31"/>
</dbReference>
<evidence type="ECO:0000256" key="16">
    <source>
        <dbReference type="ARBA" id="ARBA00059399"/>
    </source>
</evidence>
<organism evidence="18">
    <name type="scientific">Oikopleura dioica</name>
    <name type="common">Tunicate</name>
    <dbReference type="NCBI Taxonomy" id="34765"/>
    <lineage>
        <taxon>Eukaryota</taxon>
        <taxon>Metazoa</taxon>
        <taxon>Chordata</taxon>
        <taxon>Tunicata</taxon>
        <taxon>Appendicularia</taxon>
        <taxon>Copelata</taxon>
        <taxon>Oikopleuridae</taxon>
        <taxon>Oikopleura</taxon>
    </lineage>
</organism>
<dbReference type="FunFam" id="3.90.550.50:FF:000018">
    <property type="entry name" value="Hexosyltransferase"/>
    <property type="match status" value="1"/>
</dbReference>
<gene>
    <name evidence="18" type="ORF">GSOID_T00014899001</name>
</gene>
<evidence type="ECO:0000256" key="2">
    <source>
        <dbReference type="ARBA" id="ARBA00004323"/>
    </source>
</evidence>
<evidence type="ECO:0000313" key="18">
    <source>
        <dbReference type="EMBL" id="CBY22976.1"/>
    </source>
</evidence>
<dbReference type="GO" id="GO:0047220">
    <property type="term" value="F:galactosylxylosylprotein 3-beta-galactosyltransferase activity"/>
    <property type="evidence" value="ECO:0007669"/>
    <property type="project" value="UniProtKB-EC"/>
</dbReference>
<dbReference type="EC" id="2.4.1.-" evidence="17"/>
<dbReference type="PANTHER" id="PTHR11214">
    <property type="entry name" value="BETA-1,3-N-ACETYLGLUCOSAMINYLTRANSFERASE"/>
    <property type="match status" value="1"/>
</dbReference>
<comment type="subcellular location">
    <subcellularLocation>
        <location evidence="2 17">Golgi apparatus membrane</location>
        <topology evidence="2 17">Single-pass type II membrane protein</topology>
    </subcellularLocation>
</comment>
<dbReference type="Pfam" id="PF01762">
    <property type="entry name" value="Galactosyl_T"/>
    <property type="match status" value="1"/>
</dbReference>
<evidence type="ECO:0000256" key="11">
    <source>
        <dbReference type="ARBA" id="ARBA00023034"/>
    </source>
</evidence>
<evidence type="ECO:0000256" key="4">
    <source>
        <dbReference type="ARBA" id="ARBA00005093"/>
    </source>
</evidence>
<dbReference type="GO" id="GO:0000139">
    <property type="term" value="C:Golgi membrane"/>
    <property type="evidence" value="ECO:0007669"/>
    <property type="project" value="UniProtKB-SubCell"/>
</dbReference>
<name>E4X0U1_OIKDI</name>
<comment type="pathway">
    <text evidence="3">Glycan metabolism; chondroitin sulfate biosynthesis.</text>
</comment>
<evidence type="ECO:0000256" key="8">
    <source>
        <dbReference type="ARBA" id="ARBA00022692"/>
    </source>
</evidence>
<dbReference type="EMBL" id="FN653020">
    <property type="protein sequence ID" value="CBY22976.1"/>
    <property type="molecule type" value="Genomic_DNA"/>
</dbReference>
<evidence type="ECO:0000256" key="14">
    <source>
        <dbReference type="ARBA" id="ARBA00023211"/>
    </source>
</evidence>
<dbReference type="GO" id="GO:0005797">
    <property type="term" value="C:Golgi medial cisterna"/>
    <property type="evidence" value="ECO:0007669"/>
    <property type="project" value="UniProtKB-ARBA"/>
</dbReference>
<evidence type="ECO:0000256" key="7">
    <source>
        <dbReference type="ARBA" id="ARBA00022679"/>
    </source>
</evidence>
<comment type="catalytic activity">
    <reaction evidence="15">
        <text>3-O-(beta-D-galactosyl-(1-&gt;4)-beta-D-xylosyl)-L-seryl-[protein] + UDP-alpha-D-galactose = 3-O-(beta-D-galactosyl-(1-&gt;3)-beta-D-galactosyl-(1-&gt;4)-beta-D-xylosyl)-L-seryl-[protein] + UDP + H(+)</text>
        <dbReference type="Rhea" id="RHEA:11780"/>
        <dbReference type="Rhea" id="RHEA-COMP:12570"/>
        <dbReference type="Rhea" id="RHEA-COMP:12571"/>
        <dbReference type="ChEBI" id="CHEBI:15378"/>
        <dbReference type="ChEBI" id="CHEBI:58223"/>
        <dbReference type="ChEBI" id="CHEBI:66914"/>
        <dbReference type="ChEBI" id="CHEBI:132088"/>
        <dbReference type="ChEBI" id="CHEBI:132090"/>
        <dbReference type="EC" id="2.4.1.134"/>
    </reaction>
    <physiologicalReaction direction="left-to-right" evidence="15">
        <dbReference type="Rhea" id="RHEA:11781"/>
    </physiologicalReaction>
</comment>
<dbReference type="AlphaFoldDB" id="E4X0U1"/>
<dbReference type="PANTHER" id="PTHR11214:SF3">
    <property type="entry name" value="BETA-1,3-GALACTOSYLTRANSFERASE 6"/>
    <property type="match status" value="1"/>
</dbReference>
<dbReference type="GO" id="GO:0006493">
    <property type="term" value="P:protein O-linked glycosylation"/>
    <property type="evidence" value="ECO:0007669"/>
    <property type="project" value="TreeGrafter"/>
</dbReference>
<dbReference type="GO" id="GO:0006024">
    <property type="term" value="P:glycosaminoglycan biosynthetic process"/>
    <property type="evidence" value="ECO:0007669"/>
    <property type="project" value="UniProtKB-ARBA"/>
</dbReference>
<evidence type="ECO:0000256" key="6">
    <source>
        <dbReference type="ARBA" id="ARBA00022676"/>
    </source>
</evidence>
<keyword evidence="8" id="KW-0812">Transmembrane</keyword>
<reference evidence="18" key="1">
    <citation type="journal article" date="2010" name="Science">
        <title>Plasticity of animal genome architecture unmasked by rapid evolution of a pelagic tunicate.</title>
        <authorList>
            <person name="Denoeud F."/>
            <person name="Henriet S."/>
            <person name="Mungpakdee S."/>
            <person name="Aury J.M."/>
            <person name="Da Silva C."/>
            <person name="Brinkmann H."/>
            <person name="Mikhaleva J."/>
            <person name="Olsen L.C."/>
            <person name="Jubin C."/>
            <person name="Canestro C."/>
            <person name="Bouquet J.M."/>
            <person name="Danks G."/>
            <person name="Poulain J."/>
            <person name="Campsteijn C."/>
            <person name="Adamski M."/>
            <person name="Cross I."/>
            <person name="Yadetie F."/>
            <person name="Muffato M."/>
            <person name="Louis A."/>
            <person name="Butcher S."/>
            <person name="Tsagkogeorga G."/>
            <person name="Konrad A."/>
            <person name="Singh S."/>
            <person name="Jensen M.F."/>
            <person name="Cong E.H."/>
            <person name="Eikeseth-Otteraa H."/>
            <person name="Noel B."/>
            <person name="Anthouard V."/>
            <person name="Porcel B.M."/>
            <person name="Kachouri-Lafond R."/>
            <person name="Nishino A."/>
            <person name="Ugolini M."/>
            <person name="Chourrout P."/>
            <person name="Nishida H."/>
            <person name="Aasland R."/>
            <person name="Huzurbazar S."/>
            <person name="Westhof E."/>
            <person name="Delsuc F."/>
            <person name="Lehrach H."/>
            <person name="Reinhardt R."/>
            <person name="Weissenbach J."/>
            <person name="Roy S.W."/>
            <person name="Artiguenave F."/>
            <person name="Postlethwait J.H."/>
            <person name="Manak J.R."/>
            <person name="Thompson E.M."/>
            <person name="Jaillon O."/>
            <person name="Du Pasquier L."/>
            <person name="Boudinot P."/>
            <person name="Liberles D.A."/>
            <person name="Volff J.N."/>
            <person name="Philippe H."/>
            <person name="Lenhard B."/>
            <person name="Roest Crollius H."/>
            <person name="Wincker P."/>
            <person name="Chourrout D."/>
        </authorList>
    </citation>
    <scope>NUCLEOTIDE SEQUENCE [LARGE SCALE GENOMIC DNA]</scope>
</reference>
<comment type="pathway">
    <text evidence="4">Glycan metabolism; heparan sulfate biosynthesis.</text>
</comment>
<dbReference type="FunCoup" id="E4X0U1">
    <property type="interactions" value="20"/>
</dbReference>
<evidence type="ECO:0000256" key="15">
    <source>
        <dbReference type="ARBA" id="ARBA00050105"/>
    </source>
</evidence>
<keyword evidence="10" id="KW-1133">Transmembrane helix</keyword>
<evidence type="ECO:0000256" key="1">
    <source>
        <dbReference type="ARBA" id="ARBA00001936"/>
    </source>
</evidence>
<protein>
    <recommendedName>
        <fullName evidence="17">Hexosyltransferase</fullName>
        <ecNumber evidence="17">2.4.1.-</ecNumber>
    </recommendedName>
</protein>
<keyword evidence="14" id="KW-0464">Manganese</keyword>
<keyword evidence="19" id="KW-1185">Reference proteome</keyword>
<comment type="similarity">
    <text evidence="5 17">Belongs to the glycosyltransferase 31 family.</text>
</comment>
<accession>E4X0U1</accession>
<dbReference type="InParanoid" id="E4X0U1"/>
<sequence length="250" mass="28396">MSRVVFRTLLQLSVCAPPECIFRFVIGTAQLSGNVIPDVTSGDMLQLPKLKDSYHALTQKVGLSLEWIDKKVDTEFVLKADEDTFVNLRKLIDVLEQYGPDLYMGYFSGRARVKKTGAWAEPKWNICDYYLPNARGGGYVLGRNAVSFIARNIESLTIWNNEDVSVGGWLGPLPLNRVHMVEFDTEASSRGCSNRYIVTHKQTPEMIKEKWKNLLHDGKICSREFQKKPGYAYDWNVPPSQCCNPEENIP</sequence>
<evidence type="ECO:0000313" key="19">
    <source>
        <dbReference type="Proteomes" id="UP000001307"/>
    </source>
</evidence>
<evidence type="ECO:0000256" key="12">
    <source>
        <dbReference type="ARBA" id="ARBA00023136"/>
    </source>
</evidence>
<evidence type="ECO:0000256" key="5">
    <source>
        <dbReference type="ARBA" id="ARBA00008661"/>
    </source>
</evidence>
<comment type="function">
    <text evidence="16">Beta-1,3-galactosyltransferase that transfers galactose from UDP-galactose to substrates with a terminal beta-linked galactose residue. Has a preference for galactose-beta-1,4-xylose that is found in the linker region of glycosaminoglycans, such as heparan sulfate and chondroitin sulfate. Has no activity towards substrates with terminal glucosamine or galactosamine residues.</text>
</comment>
<dbReference type="Gene3D" id="3.90.550.50">
    <property type="match status" value="1"/>
</dbReference>
<keyword evidence="7" id="KW-0808">Transferase</keyword>
<evidence type="ECO:0000256" key="9">
    <source>
        <dbReference type="ARBA" id="ARBA00022968"/>
    </source>
</evidence>
<comment type="cofactor">
    <cofactor evidence="1">
        <name>Mn(2+)</name>
        <dbReference type="ChEBI" id="CHEBI:29035"/>
    </cofactor>
</comment>
<dbReference type="Proteomes" id="UP000001307">
    <property type="component" value="Unassembled WGS sequence"/>
</dbReference>